<feature type="compositionally biased region" description="Polar residues" evidence="1">
    <location>
        <begin position="135"/>
        <end position="146"/>
    </location>
</feature>
<feature type="compositionally biased region" description="Polar residues" evidence="1">
    <location>
        <begin position="498"/>
        <end position="516"/>
    </location>
</feature>
<feature type="region of interest" description="Disordered" evidence="1">
    <location>
        <begin position="55"/>
        <end position="211"/>
    </location>
</feature>
<feature type="compositionally biased region" description="Basic residues" evidence="1">
    <location>
        <begin position="1"/>
        <end position="12"/>
    </location>
</feature>
<dbReference type="PANTHER" id="PTHR35391:SF5">
    <property type="entry name" value="DUF6590 DOMAIN-CONTAINING PROTEIN"/>
    <property type="match status" value="1"/>
</dbReference>
<sequence>MSSKRKHSSHTSRRPDPYPTDWTEWEWNAQYQRNVRARELSRGEWEYEYAQPQIVNDQGLQPTPYTPRGSEANIAGLPSIDEHNVQYQEENEPNYSIAGITQGMENTQLEEQSKRTRKGKSKRKGYSNCKEPRWDSNNGGDQNSDSDFGDSHHSETAQSQKTQYPDAQAAPGQTYSSGHGTSLSSSSQYFTGHGPQDEQHMSGSYPVAASFQDPSLNTQSAVYPSSPTAYRGYSQGGASLYGSPRLPYIPPSTNISSKNLNNRHELDKRFKVRRSSEFEFGRVFKVLWSEPKGAGGTEITAQDAQPSKYGEKAYHKIRRFLVVKNDKGHSICLPILTYGNRGVVKPGVHAETHTVVYSSKRDGYTLAEGEEGRMHHRPIRVEIKDPSDKLDPMSRLNYAKIYTVEHNVKVLFIGRVAENYEQLVVTAFNETHPPLSDRQHGYRPDSPDVATSYAQQTDPQYPSAIPIPMSSAPYGSSGQMYGSSYPATASYPPIQAQPGYSLSYSAQPQIPTSRQPENPAPDDHHQPDYDDGYDRD</sequence>
<keyword evidence="4" id="KW-1185">Reference proteome</keyword>
<dbReference type="Pfam" id="PF20233">
    <property type="entry name" value="DUF6590"/>
    <property type="match status" value="1"/>
</dbReference>
<feature type="region of interest" description="Disordered" evidence="1">
    <location>
        <begin position="1"/>
        <end position="23"/>
    </location>
</feature>
<protein>
    <recommendedName>
        <fullName evidence="2">DUF6590 domain-containing protein</fullName>
    </recommendedName>
</protein>
<accession>A0A2J6RQV8</accession>
<feature type="compositionally biased region" description="Basic and acidic residues" evidence="1">
    <location>
        <begin position="435"/>
        <end position="446"/>
    </location>
</feature>
<feature type="compositionally biased region" description="Low complexity" evidence="1">
    <location>
        <begin position="462"/>
        <end position="485"/>
    </location>
</feature>
<feature type="compositionally biased region" description="Polar residues" evidence="1">
    <location>
        <begin position="156"/>
        <end position="175"/>
    </location>
</feature>
<evidence type="ECO:0000313" key="3">
    <source>
        <dbReference type="EMBL" id="PMD40892.1"/>
    </source>
</evidence>
<feature type="region of interest" description="Disordered" evidence="1">
    <location>
        <begin position="431"/>
        <end position="536"/>
    </location>
</feature>
<dbReference type="InterPro" id="IPR046497">
    <property type="entry name" value="DUF6590"/>
</dbReference>
<dbReference type="Proteomes" id="UP000235786">
    <property type="component" value="Unassembled WGS sequence"/>
</dbReference>
<evidence type="ECO:0000259" key="2">
    <source>
        <dbReference type="Pfam" id="PF20233"/>
    </source>
</evidence>
<feature type="compositionally biased region" description="Basic residues" evidence="1">
    <location>
        <begin position="115"/>
        <end position="125"/>
    </location>
</feature>
<dbReference type="STRING" id="1149755.A0A2J6RQV8"/>
<proteinExistence type="predicted"/>
<feature type="compositionally biased region" description="Low complexity" evidence="1">
    <location>
        <begin position="176"/>
        <end position="187"/>
    </location>
</feature>
<gene>
    <name evidence="3" type="ORF">L207DRAFT_633837</name>
</gene>
<dbReference type="EMBL" id="KZ613945">
    <property type="protein sequence ID" value="PMD40892.1"/>
    <property type="molecule type" value="Genomic_DNA"/>
</dbReference>
<evidence type="ECO:0000256" key="1">
    <source>
        <dbReference type="SAM" id="MobiDB-lite"/>
    </source>
</evidence>
<name>A0A2J6RQV8_HYAVF</name>
<dbReference type="AlphaFoldDB" id="A0A2J6RQV8"/>
<feature type="compositionally biased region" description="Basic and acidic residues" evidence="1">
    <location>
        <begin position="521"/>
        <end position="536"/>
    </location>
</feature>
<evidence type="ECO:0000313" key="4">
    <source>
        <dbReference type="Proteomes" id="UP000235786"/>
    </source>
</evidence>
<dbReference type="OrthoDB" id="3559580at2759"/>
<reference evidence="3 4" key="1">
    <citation type="submission" date="2016-04" db="EMBL/GenBank/DDBJ databases">
        <title>A degradative enzymes factory behind the ericoid mycorrhizal symbiosis.</title>
        <authorList>
            <consortium name="DOE Joint Genome Institute"/>
            <person name="Martino E."/>
            <person name="Morin E."/>
            <person name="Grelet G."/>
            <person name="Kuo A."/>
            <person name="Kohler A."/>
            <person name="Daghino S."/>
            <person name="Barry K."/>
            <person name="Choi C."/>
            <person name="Cichocki N."/>
            <person name="Clum A."/>
            <person name="Copeland A."/>
            <person name="Hainaut M."/>
            <person name="Haridas S."/>
            <person name="Labutti K."/>
            <person name="Lindquist E."/>
            <person name="Lipzen A."/>
            <person name="Khouja H.-R."/>
            <person name="Murat C."/>
            <person name="Ohm R."/>
            <person name="Olson A."/>
            <person name="Spatafora J."/>
            <person name="Veneault-Fourrey C."/>
            <person name="Henrissat B."/>
            <person name="Grigoriev I."/>
            <person name="Martin F."/>
            <person name="Perotto S."/>
        </authorList>
    </citation>
    <scope>NUCLEOTIDE SEQUENCE [LARGE SCALE GENOMIC DNA]</scope>
    <source>
        <strain evidence="3 4">F</strain>
    </source>
</reference>
<organism evidence="3 4">
    <name type="scientific">Hyaloscypha variabilis (strain UAMH 11265 / GT02V1 / F)</name>
    <name type="common">Meliniomyces variabilis</name>
    <dbReference type="NCBI Taxonomy" id="1149755"/>
    <lineage>
        <taxon>Eukaryota</taxon>
        <taxon>Fungi</taxon>
        <taxon>Dikarya</taxon>
        <taxon>Ascomycota</taxon>
        <taxon>Pezizomycotina</taxon>
        <taxon>Leotiomycetes</taxon>
        <taxon>Helotiales</taxon>
        <taxon>Hyaloscyphaceae</taxon>
        <taxon>Hyaloscypha</taxon>
        <taxon>Hyaloscypha variabilis</taxon>
    </lineage>
</organism>
<dbReference type="PANTHER" id="PTHR35391">
    <property type="entry name" value="C2H2-TYPE DOMAIN-CONTAINING PROTEIN-RELATED"/>
    <property type="match status" value="1"/>
</dbReference>
<feature type="domain" description="DUF6590" evidence="2">
    <location>
        <begin position="276"/>
        <end position="421"/>
    </location>
</feature>